<dbReference type="GO" id="GO:0043531">
    <property type="term" value="F:ADP binding"/>
    <property type="evidence" value="ECO:0007669"/>
    <property type="project" value="InterPro"/>
</dbReference>
<dbReference type="InterPro" id="IPR044974">
    <property type="entry name" value="Disease_R_plants"/>
</dbReference>
<dbReference type="Gene3D" id="1.10.8.430">
    <property type="entry name" value="Helical domain of apoptotic protease-activating factors"/>
    <property type="match status" value="1"/>
</dbReference>
<keyword evidence="1" id="KW-0433">Leucine-rich repeat</keyword>
<evidence type="ECO:0000256" key="1">
    <source>
        <dbReference type="ARBA" id="ARBA00022614"/>
    </source>
</evidence>
<evidence type="ECO:0000313" key="5">
    <source>
        <dbReference type="RefSeq" id="XP_016437934.2"/>
    </source>
</evidence>
<dbReference type="PANTHER" id="PTHR11017">
    <property type="entry name" value="LEUCINE-RICH REPEAT-CONTAINING PROTEIN"/>
    <property type="match status" value="1"/>
</dbReference>
<dbReference type="SUPFAM" id="SSF52058">
    <property type="entry name" value="L domain-like"/>
    <property type="match status" value="1"/>
</dbReference>
<dbReference type="SUPFAM" id="SSF52540">
    <property type="entry name" value="P-loop containing nucleoside triphosphate hydrolases"/>
    <property type="match status" value="1"/>
</dbReference>
<dbReference type="AlphaFoldDB" id="A0A1S3XDM2"/>
<dbReference type="PROSITE" id="PS50104">
    <property type="entry name" value="TIR"/>
    <property type="match status" value="1"/>
</dbReference>
<protein>
    <submittedName>
        <fullName evidence="5">Disease resistance protein RPV1 isoform X1</fullName>
    </submittedName>
</protein>
<dbReference type="InterPro" id="IPR000157">
    <property type="entry name" value="TIR_dom"/>
</dbReference>
<dbReference type="OrthoDB" id="1357022at2759"/>
<proteinExistence type="predicted"/>
<dbReference type="InterPro" id="IPR058192">
    <property type="entry name" value="WHD_ROQ1-like"/>
</dbReference>
<dbReference type="Gene3D" id="3.40.50.300">
    <property type="entry name" value="P-loop containing nucleotide triphosphate hydrolases"/>
    <property type="match status" value="1"/>
</dbReference>
<dbReference type="PRINTS" id="PR00364">
    <property type="entry name" value="DISEASERSIST"/>
</dbReference>
<evidence type="ECO:0000313" key="4">
    <source>
        <dbReference type="Proteomes" id="UP000790787"/>
    </source>
</evidence>
<dbReference type="GeneID" id="107763938"/>
<dbReference type="GO" id="GO:0007165">
    <property type="term" value="P:signal transduction"/>
    <property type="evidence" value="ECO:0007669"/>
    <property type="project" value="InterPro"/>
</dbReference>
<reference evidence="5" key="2">
    <citation type="submission" date="2025-08" db="UniProtKB">
        <authorList>
            <consortium name="RefSeq"/>
        </authorList>
    </citation>
    <scope>IDENTIFICATION</scope>
    <source>
        <tissue evidence="5">Leaf</tissue>
    </source>
</reference>
<dbReference type="KEGG" id="nta:107763938"/>
<dbReference type="SUPFAM" id="SSF52200">
    <property type="entry name" value="Toll/Interleukin receptor TIR domain"/>
    <property type="match status" value="1"/>
</dbReference>
<dbReference type="STRING" id="4097.A0A1S3XDM2"/>
<gene>
    <name evidence="5" type="primary">LOC107763938</name>
</gene>
<sequence length="1248" mass="142144">MATELKSQVYLSFKAKDTGKIFADHLYEALVGAGFVTLRSCGDENEGGEDIKFNLQKGIKESGVSVIIFSNDYVSSSWCLDELVMILDCKKIAKRAVLPIFYHVDPSDVRKQKGRIGEAFDMDKELGGNQGENERVRKWREALKEVADLGGMVLQNQADGHESKFIQKILKVVENKLSRPVLYICPHLIGIERRVEKINLWLEDGSIDVDTLVICGIGGIGKTTMAKFVYNLNFSKFDGSSFLSNIRENSTHRKGLVTLQRQFLSDICKRKKKAMFSVDEGMTEMREAVQCKRILLVLDDVDNRDQVDALLGMKDLLYPGSKVIVTTRNKRLLRPFDVHKIYEFEALNRDESVELLSWHAFGQDCPIKGFEMCSEQVAIHCGGLPLALEVLGATLAGRNIDIWKSTIQKLETIPNHQILRKLTISYESLEDDHDKNLFLHLACFFIGKDRDLAVTILNRCNFYTVIGIENLIDRNFIKVGKSNSLIMHQMIRDMGRDIVRQESPLEPGKRSRLWRSKDSFNVLIQNRATQTIQGIILDMDMLKESDIVSSSFFAKDFKKHKIKNFLNYPNPQRVQFKQKRFVFFPWHLSDAKEATNELVLGTDVFANMQKLKLLQFDHVELQGSFDVFPKRLRWLRWSELQLECMPIDFPLESLVVIELHRSSLRRIWHGVKFLKDLKIFDLSHSYELLRTPDFSGLPNLEKLILRYCTSLIELHETIGCLESLILLNLKNCKNLQRLPDSICMLKCLVTLNISGCLNLEYVPMDLDKMDSLRELYADEIAVHQMISTPEEVQPWYGFLRSWMLKGKICPKVSHISLPNSLVTLSLANCNLSNDAFPVAFSSLSLLQNLDLSENPICCLPKGIIYLTGLQKLEVEGCEKLRSLVGLPNVEHLNVTNCWSLEKISYQSRSSRLKDLLVSNCAKLVEIDGNFKLEPLRNTEAEMLCKLGLSNLASMDNVMINLTSNILSYYRIHGKGWTPTRKTKKVVLQGSLGITGSSRGNNFLQKCRVLYQPGVFSTFLPGEHVPSWFSSKYTKESHTSFKVPTCTSTIEGLSFCIVYKRSVFGLSAHRPPRLTPPSRIAPLAMHKAQRGPIRYRPVENKPYESTFDCPCITVNNLTRSVKWSYQPLFYGVPEGKEGMMWLSHWKLENQLGSDDILEITVTSGDGIRIVEFGLKILHVEGPNVQIGEPSCEDARGEKDIVNPFWDVVLKDASSKNTCSVRLPPTYRPLRVAREPFLEKALKRNMSDYN</sequence>
<dbReference type="FunFam" id="3.40.50.10140:FF:000007">
    <property type="entry name" value="Disease resistance protein (TIR-NBS-LRR class)"/>
    <property type="match status" value="1"/>
</dbReference>
<dbReference type="InterPro" id="IPR042197">
    <property type="entry name" value="Apaf_helical"/>
</dbReference>
<dbReference type="Pfam" id="PF00931">
    <property type="entry name" value="NB-ARC"/>
    <property type="match status" value="1"/>
</dbReference>
<dbReference type="InterPro" id="IPR032675">
    <property type="entry name" value="LRR_dom_sf"/>
</dbReference>
<keyword evidence="4" id="KW-1185">Reference proteome</keyword>
<dbReference type="GO" id="GO:0006952">
    <property type="term" value="P:defense response"/>
    <property type="evidence" value="ECO:0007669"/>
    <property type="project" value="InterPro"/>
</dbReference>
<organism evidence="4 5">
    <name type="scientific">Nicotiana tabacum</name>
    <name type="common">Common tobacco</name>
    <dbReference type="NCBI Taxonomy" id="4097"/>
    <lineage>
        <taxon>Eukaryota</taxon>
        <taxon>Viridiplantae</taxon>
        <taxon>Streptophyta</taxon>
        <taxon>Embryophyta</taxon>
        <taxon>Tracheophyta</taxon>
        <taxon>Spermatophyta</taxon>
        <taxon>Magnoliopsida</taxon>
        <taxon>eudicotyledons</taxon>
        <taxon>Gunneridae</taxon>
        <taxon>Pentapetalae</taxon>
        <taxon>asterids</taxon>
        <taxon>lamiids</taxon>
        <taxon>Solanales</taxon>
        <taxon>Solanaceae</taxon>
        <taxon>Nicotianoideae</taxon>
        <taxon>Nicotianeae</taxon>
        <taxon>Nicotiana</taxon>
    </lineage>
</organism>
<dbReference type="PANTHER" id="PTHR11017:SF427">
    <property type="entry name" value="TMV RESISTANCE PROTEIN N-LIKE"/>
    <property type="match status" value="1"/>
</dbReference>
<accession>A0A1S3XDM2</accession>
<dbReference type="InterPro" id="IPR002182">
    <property type="entry name" value="NB-ARC"/>
</dbReference>
<dbReference type="RefSeq" id="XP_016437934.1">
    <property type="nucleotide sequence ID" value="XM_016582448.1"/>
</dbReference>
<evidence type="ECO:0000256" key="3">
    <source>
        <dbReference type="ARBA" id="ARBA00023027"/>
    </source>
</evidence>
<dbReference type="Gene3D" id="3.80.10.10">
    <property type="entry name" value="Ribonuclease Inhibitor"/>
    <property type="match status" value="2"/>
</dbReference>
<dbReference type="Pfam" id="PF01582">
    <property type="entry name" value="TIR"/>
    <property type="match status" value="1"/>
</dbReference>
<keyword evidence="3" id="KW-0520">NAD</keyword>
<dbReference type="InterPro" id="IPR035897">
    <property type="entry name" value="Toll_tir_struct_dom_sf"/>
</dbReference>
<keyword evidence="2" id="KW-0677">Repeat</keyword>
<name>A0A1S3XDM2_TOBAC</name>
<evidence type="ECO:0000256" key="2">
    <source>
        <dbReference type="ARBA" id="ARBA00022737"/>
    </source>
</evidence>
<dbReference type="PaxDb" id="4097-A0A1S3XDM2"/>
<dbReference type="Pfam" id="PF23282">
    <property type="entry name" value="WHD_ROQ1"/>
    <property type="match status" value="1"/>
</dbReference>
<reference evidence="4" key="1">
    <citation type="journal article" date="2014" name="Nat. Commun.">
        <title>The tobacco genome sequence and its comparison with those of tomato and potato.</title>
        <authorList>
            <person name="Sierro N."/>
            <person name="Battey J.N."/>
            <person name="Ouadi S."/>
            <person name="Bakaher N."/>
            <person name="Bovet L."/>
            <person name="Willig A."/>
            <person name="Goepfert S."/>
            <person name="Peitsch M.C."/>
            <person name="Ivanov N.V."/>
        </authorList>
    </citation>
    <scope>NUCLEOTIDE SEQUENCE [LARGE SCALE GENOMIC DNA]</scope>
</reference>
<dbReference type="SMART" id="SM00255">
    <property type="entry name" value="TIR"/>
    <property type="match status" value="1"/>
</dbReference>
<dbReference type="RefSeq" id="XP_016437934.2">
    <property type="nucleotide sequence ID" value="XM_016582448.2"/>
</dbReference>
<dbReference type="Proteomes" id="UP000790787">
    <property type="component" value="Chromosome 19"/>
</dbReference>
<dbReference type="Gene3D" id="3.40.50.10140">
    <property type="entry name" value="Toll/interleukin-1 receptor homology (TIR) domain"/>
    <property type="match status" value="1"/>
</dbReference>
<dbReference type="InterPro" id="IPR027417">
    <property type="entry name" value="P-loop_NTPase"/>
</dbReference>